<comment type="caution">
    <text evidence="1">The sequence shown here is derived from an EMBL/GenBank/DDBJ whole genome shotgun (WGS) entry which is preliminary data.</text>
</comment>
<reference evidence="1" key="1">
    <citation type="journal article" date="2020" name="mSystems">
        <title>Genome- and Community-Level Interaction Insights into Carbon Utilization and Element Cycling Functions of Hydrothermarchaeota in Hydrothermal Sediment.</title>
        <authorList>
            <person name="Zhou Z."/>
            <person name="Liu Y."/>
            <person name="Xu W."/>
            <person name="Pan J."/>
            <person name="Luo Z.H."/>
            <person name="Li M."/>
        </authorList>
    </citation>
    <scope>NUCLEOTIDE SEQUENCE [LARGE SCALE GENOMIC DNA]</scope>
    <source>
        <strain evidence="1">SpSt-791</strain>
    </source>
</reference>
<dbReference type="EMBL" id="DTHS01000014">
    <property type="protein sequence ID" value="HHR48307.1"/>
    <property type="molecule type" value="Genomic_DNA"/>
</dbReference>
<organism evidence="1">
    <name type="scientific">candidate division WOR-3 bacterium</name>
    <dbReference type="NCBI Taxonomy" id="2052148"/>
    <lineage>
        <taxon>Bacteria</taxon>
        <taxon>Bacteria division WOR-3</taxon>
    </lineage>
</organism>
<proteinExistence type="predicted"/>
<dbReference type="AlphaFoldDB" id="A0A7V5XZ92"/>
<gene>
    <name evidence="1" type="ORF">ENV79_01510</name>
</gene>
<name>A0A7V5XZ92_UNCW3</name>
<protein>
    <submittedName>
        <fullName evidence="1">Uncharacterized protein</fullName>
    </submittedName>
</protein>
<accession>A0A7V5XZ92</accession>
<evidence type="ECO:0000313" key="1">
    <source>
        <dbReference type="EMBL" id="HHR48307.1"/>
    </source>
</evidence>
<sequence length="305" mass="37104">MRKEGFKLWLLIFNFLFAATFDFQKGFIYDDNIYQFSQKDLQAFQQGKKEQDYKTTDDLIGEIILKLNFYQEHFKFSFASQYKNYFQNRKKSYQEYKLTIFFSKVDFGYSFLPNYYLRNFYQKPCLYTEHTFFSQIKFNNLGIGLKNEIDIYNKDFSYYNGNIFSTLLKYEKDFDSKYQIKTILTFTKNFLINKLKENEPDIAYFQMGSQGQIKRRGDFFDLSGFIEIKRRAYLTKKDVSHKGRLDYLFAFGWEILLKLKKDLQLSFGYEYERRDCKIPYKEEYEDIKNYYKNIFYLKLAKGGKL</sequence>